<organism evidence="1 2">
    <name type="scientific">Streptomyces triculaminicus</name>
    <dbReference type="NCBI Taxonomy" id="2816232"/>
    <lineage>
        <taxon>Bacteria</taxon>
        <taxon>Bacillati</taxon>
        <taxon>Actinomycetota</taxon>
        <taxon>Actinomycetes</taxon>
        <taxon>Kitasatosporales</taxon>
        <taxon>Streptomycetaceae</taxon>
        <taxon>Streptomyces</taxon>
    </lineage>
</organism>
<dbReference type="Proteomes" id="UP000664781">
    <property type="component" value="Unassembled WGS sequence"/>
</dbReference>
<accession>A0A939JSW8</accession>
<name>A0A939JSW8_9ACTN</name>
<comment type="caution">
    <text evidence="1">The sequence shown here is derived from an EMBL/GenBank/DDBJ whole genome shotgun (WGS) entry which is preliminary data.</text>
</comment>
<protein>
    <submittedName>
        <fullName evidence="1">Alpha/beta hydrolase</fullName>
    </submittedName>
</protein>
<dbReference type="SUPFAM" id="SSF53474">
    <property type="entry name" value="alpha/beta-Hydrolases"/>
    <property type="match status" value="1"/>
</dbReference>
<dbReference type="GO" id="GO:0016787">
    <property type="term" value="F:hydrolase activity"/>
    <property type="evidence" value="ECO:0007669"/>
    <property type="project" value="UniProtKB-KW"/>
</dbReference>
<reference evidence="1" key="1">
    <citation type="submission" date="2021-03" db="EMBL/GenBank/DDBJ databases">
        <title>Streptomyces strains.</title>
        <authorList>
            <person name="Lund M.B."/>
            <person name="Toerring T."/>
        </authorList>
    </citation>
    <scope>NUCLEOTIDE SEQUENCE</scope>
    <source>
        <strain evidence="1">JCM 4242</strain>
    </source>
</reference>
<keyword evidence="1" id="KW-0378">Hydrolase</keyword>
<gene>
    <name evidence="1" type="ORF">J1792_27025</name>
</gene>
<dbReference type="InterPro" id="IPR029058">
    <property type="entry name" value="AB_hydrolase_fold"/>
</dbReference>
<dbReference type="Gene3D" id="3.40.50.1820">
    <property type="entry name" value="alpha/beta hydrolase"/>
    <property type="match status" value="1"/>
</dbReference>
<evidence type="ECO:0000313" key="1">
    <source>
        <dbReference type="EMBL" id="MBO0656292.1"/>
    </source>
</evidence>
<evidence type="ECO:0000313" key="2">
    <source>
        <dbReference type="Proteomes" id="UP000664781"/>
    </source>
</evidence>
<dbReference type="EMBL" id="JAFMOF010000004">
    <property type="protein sequence ID" value="MBO0656292.1"/>
    <property type="molecule type" value="Genomic_DNA"/>
</dbReference>
<proteinExistence type="predicted"/>
<keyword evidence="2" id="KW-1185">Reference proteome</keyword>
<sequence>MHHELATAPNGKFIDVYRPGTHPTPLATVLLWHGIGPDERDVLEPLARTVAGLGALVFVPDWRSDAPDGGRAHLLASLEYARTHAAALGGDAGRMVLAGWSAGASAAMGVALNPAVADGWRPAAVVGIASRYDRPARTTGTPPLADLAVGGPSDPLPVPVSLVHGTADELMDTTCSRELLESLIAHRWPARLEEVRANHAGAIGAEYDPALDRCRASEDELIRAAAELTARTIAEAAGVPAA</sequence>
<dbReference type="AlphaFoldDB" id="A0A939JSW8"/>